<proteinExistence type="predicted"/>
<dbReference type="InterPro" id="IPR044992">
    <property type="entry name" value="ChyE-like"/>
</dbReference>
<evidence type="ECO:0000313" key="3">
    <source>
        <dbReference type="Proteomes" id="UP001501057"/>
    </source>
</evidence>
<evidence type="ECO:0000259" key="1">
    <source>
        <dbReference type="Pfam" id="PF00117"/>
    </source>
</evidence>
<sequence length="237" mass="25916">MRIVVIADETDREGGYVTERLRQLGGTVEFVDRGGLPDRADHVGSGPHVDLLLLLGSHRSAHDPRHVHDVMAESAWVRDSLADGTPVMGICFGAQLMARALGGHSYRMDVPEVGWVRVDTTDPVLCPAGPWGQFHHDTFVPPQHARVLGSTWYGPQCFIEETHGAKAIAWQFHPEVVPEVYAQWVDEAKTTVRAAEADGGELVREARRLAPQARTRAFALVDAALDYLEVKGGTAVS</sequence>
<dbReference type="SUPFAM" id="SSF52317">
    <property type="entry name" value="Class I glutamine amidotransferase-like"/>
    <property type="match status" value="1"/>
</dbReference>
<accession>A0ABN2JMZ5</accession>
<dbReference type="Proteomes" id="UP001501057">
    <property type="component" value="Unassembled WGS sequence"/>
</dbReference>
<keyword evidence="3" id="KW-1185">Reference proteome</keyword>
<evidence type="ECO:0000313" key="2">
    <source>
        <dbReference type="EMBL" id="GAA1732810.1"/>
    </source>
</evidence>
<feature type="domain" description="Glutamine amidotransferase" evidence="1">
    <location>
        <begin position="73"/>
        <end position="180"/>
    </location>
</feature>
<gene>
    <name evidence="2" type="ORF">GCM10009710_11950</name>
</gene>
<reference evidence="2 3" key="1">
    <citation type="journal article" date="2019" name="Int. J. Syst. Evol. Microbiol.">
        <title>The Global Catalogue of Microorganisms (GCM) 10K type strain sequencing project: providing services to taxonomists for standard genome sequencing and annotation.</title>
        <authorList>
            <consortium name="The Broad Institute Genomics Platform"/>
            <consortium name="The Broad Institute Genome Sequencing Center for Infectious Disease"/>
            <person name="Wu L."/>
            <person name="Ma J."/>
        </authorList>
    </citation>
    <scope>NUCLEOTIDE SEQUENCE [LARGE SCALE GENOMIC DNA]</scope>
    <source>
        <strain evidence="2 3">JCM 13518</strain>
    </source>
</reference>
<organism evidence="2 3">
    <name type="scientific">Aeromicrobium alkaliterrae</name>
    <dbReference type="NCBI Taxonomy" id="302168"/>
    <lineage>
        <taxon>Bacteria</taxon>
        <taxon>Bacillati</taxon>
        <taxon>Actinomycetota</taxon>
        <taxon>Actinomycetes</taxon>
        <taxon>Propionibacteriales</taxon>
        <taxon>Nocardioidaceae</taxon>
        <taxon>Aeromicrobium</taxon>
    </lineage>
</organism>
<dbReference type="InterPro" id="IPR017926">
    <property type="entry name" value="GATASE"/>
</dbReference>
<dbReference type="PANTHER" id="PTHR42695:SF5">
    <property type="entry name" value="GLUTAMINE AMIDOTRANSFERASE YLR126C-RELATED"/>
    <property type="match status" value="1"/>
</dbReference>
<dbReference type="EMBL" id="BAAAME010000002">
    <property type="protein sequence ID" value="GAA1732810.1"/>
    <property type="molecule type" value="Genomic_DNA"/>
</dbReference>
<dbReference type="InterPro" id="IPR029062">
    <property type="entry name" value="Class_I_gatase-like"/>
</dbReference>
<protein>
    <recommendedName>
        <fullName evidence="1">Glutamine amidotransferase domain-containing protein</fullName>
    </recommendedName>
</protein>
<dbReference type="PROSITE" id="PS51273">
    <property type="entry name" value="GATASE_TYPE_1"/>
    <property type="match status" value="1"/>
</dbReference>
<name>A0ABN2JMZ5_9ACTN</name>
<dbReference type="PANTHER" id="PTHR42695">
    <property type="entry name" value="GLUTAMINE AMIDOTRANSFERASE YLR126C-RELATED"/>
    <property type="match status" value="1"/>
</dbReference>
<dbReference type="RefSeq" id="WP_344198771.1">
    <property type="nucleotide sequence ID" value="NZ_BAAAME010000002.1"/>
</dbReference>
<comment type="caution">
    <text evidence="2">The sequence shown here is derived from an EMBL/GenBank/DDBJ whole genome shotgun (WGS) entry which is preliminary data.</text>
</comment>
<dbReference type="Gene3D" id="3.40.50.880">
    <property type="match status" value="1"/>
</dbReference>
<dbReference type="Pfam" id="PF00117">
    <property type="entry name" value="GATase"/>
    <property type="match status" value="1"/>
</dbReference>